<evidence type="ECO:0000256" key="1">
    <source>
        <dbReference type="SAM" id="Phobius"/>
    </source>
</evidence>
<keyword evidence="3" id="KW-0378">Hydrolase</keyword>
<dbReference type="Pfam" id="PF02517">
    <property type="entry name" value="Rce1-like"/>
    <property type="match status" value="1"/>
</dbReference>
<dbReference type="InterPro" id="IPR003675">
    <property type="entry name" value="Rce1/LyrA-like_dom"/>
</dbReference>
<keyword evidence="1" id="KW-1133">Transmembrane helix</keyword>
<feature type="transmembrane region" description="Helical" evidence="1">
    <location>
        <begin position="219"/>
        <end position="236"/>
    </location>
</feature>
<evidence type="ECO:0000313" key="3">
    <source>
        <dbReference type="EMBL" id="MFC6633926.1"/>
    </source>
</evidence>
<dbReference type="RefSeq" id="WP_193190396.1">
    <property type="nucleotide sequence ID" value="NZ_JACZFR010000012.1"/>
</dbReference>
<organism evidence="3 4">
    <name type="scientific">Microbulbifer taiwanensis</name>
    <dbReference type="NCBI Taxonomy" id="986746"/>
    <lineage>
        <taxon>Bacteria</taxon>
        <taxon>Pseudomonadati</taxon>
        <taxon>Pseudomonadota</taxon>
        <taxon>Gammaproteobacteria</taxon>
        <taxon>Cellvibrionales</taxon>
        <taxon>Microbulbiferaceae</taxon>
        <taxon>Microbulbifer</taxon>
    </lineage>
</organism>
<dbReference type="Proteomes" id="UP001596425">
    <property type="component" value="Unassembled WGS sequence"/>
</dbReference>
<evidence type="ECO:0000259" key="2">
    <source>
        <dbReference type="Pfam" id="PF02517"/>
    </source>
</evidence>
<keyword evidence="1" id="KW-0812">Transmembrane</keyword>
<feature type="transmembrane region" description="Helical" evidence="1">
    <location>
        <begin position="132"/>
        <end position="150"/>
    </location>
</feature>
<reference evidence="4" key="1">
    <citation type="journal article" date="2019" name="Int. J. Syst. Evol. Microbiol.">
        <title>The Global Catalogue of Microorganisms (GCM) 10K type strain sequencing project: providing services to taxonomists for standard genome sequencing and annotation.</title>
        <authorList>
            <consortium name="The Broad Institute Genomics Platform"/>
            <consortium name="The Broad Institute Genome Sequencing Center for Infectious Disease"/>
            <person name="Wu L."/>
            <person name="Ma J."/>
        </authorList>
    </citation>
    <scope>NUCLEOTIDE SEQUENCE [LARGE SCALE GENOMIC DNA]</scope>
    <source>
        <strain evidence="4">CGMCC 1.13718</strain>
    </source>
</reference>
<feature type="domain" description="CAAX prenyl protease 2/Lysostaphin resistance protein A-like" evidence="2">
    <location>
        <begin position="160"/>
        <end position="253"/>
    </location>
</feature>
<feature type="transmembrane region" description="Helical" evidence="1">
    <location>
        <begin position="63"/>
        <end position="81"/>
    </location>
</feature>
<evidence type="ECO:0000313" key="4">
    <source>
        <dbReference type="Proteomes" id="UP001596425"/>
    </source>
</evidence>
<keyword evidence="4" id="KW-1185">Reference proteome</keyword>
<feature type="transmembrane region" description="Helical" evidence="1">
    <location>
        <begin position="23"/>
        <end position="51"/>
    </location>
</feature>
<sequence length="264" mass="28356">MPGNRGAEHRLVAPGLQYLGQRYLLPALLLSLCIIPFGLTGAAAPAIWLALCTIETQGGWKRAAAFLVSGLLMLVTALGILPGSERVELLPPYSDASGNTIYASFNAGKAVIAIAVVAFMLRQRGWLHHGDLLYISAAIALPFLLGLMATGLSPKFGAAIVVAATVNLLVVCISEEGFFRWILQRGSEELLGSQRWLAVLLVTAIFTLLHTGWAASPLALVLVTAAGACYSLLWYLRRNFWACVLAHWGVNVLHLFLLPYPLPG</sequence>
<accession>A0ABW1YN33</accession>
<dbReference type="EMBL" id="JBHSVR010000001">
    <property type="protein sequence ID" value="MFC6633926.1"/>
    <property type="molecule type" value="Genomic_DNA"/>
</dbReference>
<feature type="transmembrane region" description="Helical" evidence="1">
    <location>
        <begin position="101"/>
        <end position="120"/>
    </location>
</feature>
<proteinExistence type="predicted"/>
<protein>
    <submittedName>
        <fullName evidence="3">CPBP family intramembrane glutamic endopeptidase</fullName>
        <ecNumber evidence="3">3.4.-.-</ecNumber>
    </submittedName>
</protein>
<comment type="caution">
    <text evidence="3">The sequence shown here is derived from an EMBL/GenBank/DDBJ whole genome shotgun (WGS) entry which is preliminary data.</text>
</comment>
<gene>
    <name evidence="3" type="ORF">ACFQBM_11555</name>
</gene>
<feature type="transmembrane region" description="Helical" evidence="1">
    <location>
        <begin position="156"/>
        <end position="174"/>
    </location>
</feature>
<keyword evidence="1" id="KW-0472">Membrane</keyword>
<feature type="transmembrane region" description="Helical" evidence="1">
    <location>
        <begin position="195"/>
        <end position="213"/>
    </location>
</feature>
<feature type="transmembrane region" description="Helical" evidence="1">
    <location>
        <begin position="243"/>
        <end position="262"/>
    </location>
</feature>
<name>A0ABW1YN33_9GAMM</name>
<dbReference type="GO" id="GO:0016787">
    <property type="term" value="F:hydrolase activity"/>
    <property type="evidence" value="ECO:0007669"/>
    <property type="project" value="UniProtKB-KW"/>
</dbReference>
<dbReference type="EC" id="3.4.-.-" evidence="3"/>